<comment type="function">
    <text evidence="10">Single-stranded DNA-binding protein that participates in viral DNA replication, recombination, and repair. Coats the lagging-strand ssDNA as the replication fork advances. Stimulates the activities of viral DNA polymerase and the replicative helicase, probably via its interaction with the helicase assembly factor. Together with the replicative helicase and the helicase assembly factor, promotes pairing of two homologous DNA molecules containing complementary single-stranded regions and mediates homologous DNA strand exchange. Promotes also the formation of joint molecules. mRNA specific autogenous translational repressor.</text>
</comment>
<evidence type="ECO:0000256" key="3">
    <source>
        <dbReference type="ARBA" id="ARBA00022705"/>
    </source>
</evidence>
<evidence type="ECO:0000256" key="5">
    <source>
        <dbReference type="ARBA" id="ARBA00022763"/>
    </source>
</evidence>
<gene>
    <name evidence="12" type="ORF">Makalu002_239</name>
</gene>
<organism evidence="12 13">
    <name type="scientific">Escherichia phage Ec_Makalu_002</name>
    <dbReference type="NCBI Taxonomy" id="2682770"/>
    <lineage>
        <taxon>Viruses</taxon>
        <taxon>Duplodnaviria</taxon>
        <taxon>Heunggongvirae</taxon>
        <taxon>Uroviricota</taxon>
        <taxon>Caudoviricetes</taxon>
        <taxon>Pantevenvirales</taxon>
        <taxon>Straboviridae</taxon>
        <taxon>Krischvirus</taxon>
        <taxon>Krischvirus gec3s</taxon>
    </lineage>
</organism>
<keyword evidence="5" id="KW-0227">DNA damage</keyword>
<dbReference type="HAMAP" id="MF_04152">
    <property type="entry name" value="SSB_T4"/>
    <property type="match status" value="1"/>
</dbReference>
<evidence type="ECO:0000256" key="7">
    <source>
        <dbReference type="ARBA" id="ARBA00023109"/>
    </source>
</evidence>
<dbReference type="Proteomes" id="UP000433151">
    <property type="component" value="Segment"/>
</dbReference>
<reference evidence="12 13" key="1">
    <citation type="submission" date="2019-11" db="EMBL/GenBank/DDBJ databases">
        <title>Complete genome sequence of bacteriophage Ec_Makalu_002.</title>
        <authorList>
            <person name="Dhungana G."/>
            <person name="Malla R."/>
            <person name="Adhya S."/>
            <person name="Rajaure M."/>
        </authorList>
    </citation>
    <scope>NUCLEOTIDE SEQUENCE [LARGE SCALE GENOMIC DNA]</scope>
</reference>
<dbReference type="Pfam" id="PF08804">
    <property type="entry name" value="gp32"/>
    <property type="match status" value="1"/>
</dbReference>
<evidence type="ECO:0000256" key="8">
    <source>
        <dbReference type="ARBA" id="ARBA00023125"/>
    </source>
</evidence>
<sequence>MNMFRRQDSSKLQAQLAALKGGNGFSKEDPKEWKIKTDAAGNGEALIRFLPSKTEDGLPIVKLVNHSFKVNGKWYWENCSSTHGDFDSCPVCKYINEKDLYNTDKTEWQLIKRKASYYANILVLKDPQAPENEGKVFKFRFGQKIYDKIVAMVNVNTDMGEVPVDVTCVFSGANFLLKAKKVDKHQNYDDSRFMQQSQLPKIEDEAYQKYLMENMVDLSEIVAPSQFKPFDELETKFKKTMGVSMVAGAAASSAAAAINSQLDDFDAQMNAFDAGTTAASTVVGINAASTALDSSADDLMASLDLGGGTSSASDLDDLDSLLAM</sequence>
<feature type="binding site" evidence="10">
    <location>
        <position position="79"/>
    </location>
    <ligand>
        <name>Zn(2+)</name>
        <dbReference type="ChEBI" id="CHEBI:29105"/>
    </ligand>
</feature>
<evidence type="ECO:0000313" key="12">
    <source>
        <dbReference type="EMBL" id="QGS83844.1"/>
    </source>
</evidence>
<evidence type="ECO:0000256" key="6">
    <source>
        <dbReference type="ARBA" id="ARBA00022833"/>
    </source>
</evidence>
<feature type="binding site" evidence="10">
    <location>
        <position position="66"/>
    </location>
    <ligand>
        <name>Zn(2+)</name>
        <dbReference type="ChEBI" id="CHEBI:29105"/>
    </ligand>
</feature>
<keyword evidence="8 10" id="KW-0238">DNA-binding</keyword>
<accession>A0A650DGH2</accession>
<dbReference type="EMBL" id="MN709127">
    <property type="protein sequence ID" value="QGS83844.1"/>
    <property type="molecule type" value="Genomic_DNA"/>
</dbReference>
<evidence type="ECO:0000256" key="1">
    <source>
        <dbReference type="ARBA" id="ARBA00018590"/>
    </source>
</evidence>
<evidence type="ECO:0000313" key="13">
    <source>
        <dbReference type="Proteomes" id="UP000433151"/>
    </source>
</evidence>
<feature type="binding site" evidence="10">
    <location>
        <position position="92"/>
    </location>
    <ligand>
        <name>Zn(2+)</name>
        <dbReference type="ChEBI" id="CHEBI:29105"/>
    </ligand>
</feature>
<comment type="domain">
    <text evidence="10">The acidic C-terminus is involved in modulating the ssDNA binding properties. The N-terminus LAST motif is involved in the cooperative binding of the protein to single-stranded nucleic acids.</text>
</comment>
<name>A0A650DGH2_9CAUD</name>
<keyword evidence="6 10" id="KW-0862">Zinc</keyword>
<feature type="domain" description="Bacteriophage T4 Gp32 single-stranded DNA-binding" evidence="11">
    <location>
        <begin position="41"/>
        <end position="240"/>
    </location>
</feature>
<comment type="subunit">
    <text evidence="10">Homodimer in the absence of DNA, monomer when binding DNA. Interacts with the DNA helicase assembly protein; a ternary complex between the helicase assembly protein, the single-stranded DNA-binding protein and ssDNA is an obligatory intermediate in the helicase loading mechanism. Part of the replicase complex that includes the DNA polymerase, the polymerase clamp, the clamp loader complex, the single-stranded DNA binding protein, the primase, the replicative helicase and the helicase assembly factor. Interacts (via C-terminus) with the viral SF1 dDA helicase. Interacts with the viral SF2 UvsW repair helicase.</text>
</comment>
<dbReference type="InterPro" id="IPR012339">
    <property type="entry name" value="Phage_T4_Gp32_ssDNA-bd"/>
</dbReference>
<evidence type="ECO:0000256" key="10">
    <source>
        <dbReference type="HAMAP-Rule" id="MF_04152"/>
    </source>
</evidence>
<dbReference type="GO" id="GO:0006281">
    <property type="term" value="P:DNA repair"/>
    <property type="evidence" value="ECO:0007669"/>
    <property type="project" value="UniProtKB-UniRule"/>
</dbReference>
<comment type="similarity">
    <text evidence="10">Belongs to the Tequatrovirus single-stranded DNA-binding protein family.</text>
</comment>
<protein>
    <recommendedName>
        <fullName evidence="1 10">Single-stranded DNA-binding protein</fullName>
        <shortName evidence="10">SSB protein</shortName>
    </recommendedName>
    <alternativeName>
        <fullName evidence="10">Helix-destabilizing protein</fullName>
    </alternativeName>
</protein>
<keyword evidence="4 10" id="KW-0479">Metal-binding</keyword>
<evidence type="ECO:0000259" key="11">
    <source>
        <dbReference type="Pfam" id="PF08804"/>
    </source>
</evidence>
<evidence type="ECO:0000256" key="2">
    <source>
        <dbReference type="ARBA" id="ARBA00022491"/>
    </source>
</evidence>
<dbReference type="GO" id="GO:0003697">
    <property type="term" value="F:single-stranded DNA binding"/>
    <property type="evidence" value="ECO:0007669"/>
    <property type="project" value="UniProtKB-UniRule"/>
</dbReference>
<evidence type="ECO:0000256" key="9">
    <source>
        <dbReference type="ARBA" id="ARBA00023204"/>
    </source>
</evidence>
<keyword evidence="7 10" id="KW-1194">Viral DNA replication</keyword>
<dbReference type="SUPFAM" id="SSF50249">
    <property type="entry name" value="Nucleic acid-binding proteins"/>
    <property type="match status" value="1"/>
</dbReference>
<dbReference type="GO" id="GO:0046872">
    <property type="term" value="F:metal ion binding"/>
    <property type="evidence" value="ECO:0007669"/>
    <property type="project" value="UniProtKB-UniRule"/>
</dbReference>
<dbReference type="GO" id="GO:0039686">
    <property type="term" value="P:bidirectional double-stranded viral DNA replication"/>
    <property type="evidence" value="ECO:0007669"/>
    <property type="project" value="UniProtKB-UniRule"/>
</dbReference>
<feature type="binding site" evidence="10">
    <location>
        <position position="89"/>
    </location>
    <ligand>
        <name>Zn(2+)</name>
        <dbReference type="ChEBI" id="CHEBI:29105"/>
    </ligand>
</feature>
<keyword evidence="2 10" id="KW-0678">Repressor</keyword>
<keyword evidence="10" id="KW-0233">DNA recombination</keyword>
<dbReference type="InterPro" id="IPR046395">
    <property type="entry name" value="SSB_T4"/>
</dbReference>
<dbReference type="GO" id="GO:0006310">
    <property type="term" value="P:DNA recombination"/>
    <property type="evidence" value="ECO:0007669"/>
    <property type="project" value="UniProtKB-UniRule"/>
</dbReference>
<dbReference type="Gene3D" id="3.90.198.10">
    <property type="entry name" value="Replication Fork Single-Stranded Dna Binding Protein"/>
    <property type="match status" value="1"/>
</dbReference>
<dbReference type="InterPro" id="IPR012340">
    <property type="entry name" value="NA-bd_OB-fold"/>
</dbReference>
<dbReference type="InterPro" id="IPR044947">
    <property type="entry name" value="Phage_T4_Gp32_ssDNA-bd_sf"/>
</dbReference>
<dbReference type="GO" id="GO:0006260">
    <property type="term" value="P:DNA replication"/>
    <property type="evidence" value="ECO:0007669"/>
    <property type="project" value="UniProtKB-KW"/>
</dbReference>
<keyword evidence="9 10" id="KW-0234">DNA repair</keyword>
<evidence type="ECO:0000256" key="4">
    <source>
        <dbReference type="ARBA" id="ARBA00022723"/>
    </source>
</evidence>
<comment type="caution">
    <text evidence="10">Lacks conserved residue(s) required for the propagation of feature annotation.</text>
</comment>
<keyword evidence="3" id="KW-0235">DNA replication</keyword>
<proteinExistence type="inferred from homology"/>